<accession>A0ABR4IM84</accession>
<comment type="caution">
    <text evidence="4">The sequence shown here is derived from an EMBL/GenBank/DDBJ whole genome shotgun (WGS) entry which is preliminary data.</text>
</comment>
<feature type="domain" description="C2H2-type" evidence="3">
    <location>
        <begin position="82"/>
        <end position="107"/>
    </location>
</feature>
<evidence type="ECO:0000256" key="2">
    <source>
        <dbReference type="SAM" id="MobiDB-lite"/>
    </source>
</evidence>
<dbReference type="PROSITE" id="PS00028">
    <property type="entry name" value="ZINC_FINGER_C2H2_1"/>
    <property type="match status" value="1"/>
</dbReference>
<gene>
    <name evidence="4" type="ORF">BJY01DRAFT_132182</name>
</gene>
<dbReference type="SUPFAM" id="SSF57667">
    <property type="entry name" value="beta-beta-alpha zinc fingers"/>
    <property type="match status" value="1"/>
</dbReference>
<evidence type="ECO:0000313" key="5">
    <source>
        <dbReference type="Proteomes" id="UP001610446"/>
    </source>
</evidence>
<feature type="region of interest" description="Disordered" evidence="2">
    <location>
        <begin position="130"/>
        <end position="153"/>
    </location>
</feature>
<proteinExistence type="predicted"/>
<name>A0ABR4IM84_9EURO</name>
<dbReference type="InterPro" id="IPR036236">
    <property type="entry name" value="Znf_C2H2_sf"/>
</dbReference>
<dbReference type="PROSITE" id="PS50157">
    <property type="entry name" value="ZINC_FINGER_C2H2_2"/>
    <property type="match status" value="1"/>
</dbReference>
<evidence type="ECO:0000313" key="4">
    <source>
        <dbReference type="EMBL" id="KAL2828329.1"/>
    </source>
</evidence>
<dbReference type="SMART" id="SM00355">
    <property type="entry name" value="ZnF_C2H2"/>
    <property type="match status" value="2"/>
</dbReference>
<keyword evidence="1" id="KW-0479">Metal-binding</keyword>
<dbReference type="InterPro" id="IPR013087">
    <property type="entry name" value="Znf_C2H2_type"/>
</dbReference>
<dbReference type="Proteomes" id="UP001610446">
    <property type="component" value="Unassembled WGS sequence"/>
</dbReference>
<keyword evidence="1" id="KW-0862">Zinc</keyword>
<protein>
    <recommendedName>
        <fullName evidence="3">C2H2-type domain-containing protein</fullName>
    </recommendedName>
</protein>
<keyword evidence="1" id="KW-0863">Zinc-finger</keyword>
<dbReference type="EMBL" id="JBFXLU010000369">
    <property type="protein sequence ID" value="KAL2828329.1"/>
    <property type="molecule type" value="Genomic_DNA"/>
</dbReference>
<evidence type="ECO:0000259" key="3">
    <source>
        <dbReference type="PROSITE" id="PS50157"/>
    </source>
</evidence>
<sequence>MTDHVLPHLSPRLNGTNPLALPQQTTLTIPYQNPYPCQIRTQASPRMLPRRILSSVMSAVALSRSVTYSSKSKHKKRHDKPHKCAAAGCTKAFESRKDLRRHCNTLHPDVLENPEWYFCHIQGCKQSIEAGGGFSRKDNRDRHLDSHARKGEL</sequence>
<organism evidence="4 5">
    <name type="scientific">Aspergillus pseudoustus</name>
    <dbReference type="NCBI Taxonomy" id="1810923"/>
    <lineage>
        <taxon>Eukaryota</taxon>
        <taxon>Fungi</taxon>
        <taxon>Dikarya</taxon>
        <taxon>Ascomycota</taxon>
        <taxon>Pezizomycotina</taxon>
        <taxon>Eurotiomycetes</taxon>
        <taxon>Eurotiomycetidae</taxon>
        <taxon>Eurotiales</taxon>
        <taxon>Aspergillaceae</taxon>
        <taxon>Aspergillus</taxon>
        <taxon>Aspergillus subgen. Nidulantes</taxon>
    </lineage>
</organism>
<evidence type="ECO:0000256" key="1">
    <source>
        <dbReference type="PROSITE-ProRule" id="PRU00042"/>
    </source>
</evidence>
<feature type="compositionally biased region" description="Basic and acidic residues" evidence="2">
    <location>
        <begin position="135"/>
        <end position="153"/>
    </location>
</feature>
<dbReference type="Gene3D" id="3.30.160.60">
    <property type="entry name" value="Classic Zinc Finger"/>
    <property type="match status" value="1"/>
</dbReference>
<keyword evidence="5" id="KW-1185">Reference proteome</keyword>
<reference evidence="4 5" key="1">
    <citation type="submission" date="2024-07" db="EMBL/GenBank/DDBJ databases">
        <title>Section-level genome sequencing and comparative genomics of Aspergillus sections Usti and Cavernicolus.</title>
        <authorList>
            <consortium name="Lawrence Berkeley National Laboratory"/>
            <person name="Nybo J.L."/>
            <person name="Vesth T.C."/>
            <person name="Theobald S."/>
            <person name="Frisvad J.C."/>
            <person name="Larsen T.O."/>
            <person name="Kjaerboelling I."/>
            <person name="Rothschild-Mancinelli K."/>
            <person name="Lyhne E.K."/>
            <person name="Kogle M.E."/>
            <person name="Barry K."/>
            <person name="Clum A."/>
            <person name="Na H."/>
            <person name="Ledsgaard L."/>
            <person name="Lin J."/>
            <person name="Lipzen A."/>
            <person name="Kuo A."/>
            <person name="Riley R."/>
            <person name="Mondo S."/>
            <person name="Labutti K."/>
            <person name="Haridas S."/>
            <person name="Pangalinan J."/>
            <person name="Salamov A.A."/>
            <person name="Simmons B.A."/>
            <person name="Magnuson J.K."/>
            <person name="Chen J."/>
            <person name="Drula E."/>
            <person name="Henrissat B."/>
            <person name="Wiebenga A."/>
            <person name="Lubbers R.J."/>
            <person name="Gomes A.C."/>
            <person name="Makela M.R."/>
            <person name="Stajich J."/>
            <person name="Grigoriev I.V."/>
            <person name="Mortensen U.H."/>
            <person name="De Vries R.P."/>
            <person name="Baker S.E."/>
            <person name="Andersen M.R."/>
        </authorList>
    </citation>
    <scope>NUCLEOTIDE SEQUENCE [LARGE SCALE GENOMIC DNA]</scope>
    <source>
        <strain evidence="4 5">CBS 123904</strain>
    </source>
</reference>